<dbReference type="AlphaFoldDB" id="A0A4Q1HJZ3"/>
<dbReference type="OrthoDB" id="9764652at2"/>
<evidence type="ECO:0000256" key="1">
    <source>
        <dbReference type="ARBA" id="ARBA00004442"/>
    </source>
</evidence>
<dbReference type="InterPro" id="IPR051906">
    <property type="entry name" value="TolC-like"/>
</dbReference>
<keyword evidence="2" id="KW-1134">Transmembrane beta strand</keyword>
<keyword evidence="3 6" id="KW-0812">Transmembrane</keyword>
<dbReference type="Proteomes" id="UP000290849">
    <property type="component" value="Unassembled WGS sequence"/>
</dbReference>
<dbReference type="PANTHER" id="PTHR30026">
    <property type="entry name" value="OUTER MEMBRANE PROTEIN TOLC"/>
    <property type="match status" value="1"/>
</dbReference>
<dbReference type="SUPFAM" id="SSF56954">
    <property type="entry name" value="Outer membrane efflux proteins (OEP)"/>
    <property type="match status" value="1"/>
</dbReference>
<keyword evidence="6" id="KW-1133">Transmembrane helix</keyword>
<comment type="subcellular location">
    <subcellularLocation>
        <location evidence="1">Cell outer membrane</location>
    </subcellularLocation>
</comment>
<keyword evidence="5" id="KW-0998">Cell outer membrane</keyword>
<evidence type="ECO:0000256" key="5">
    <source>
        <dbReference type="ARBA" id="ARBA00023237"/>
    </source>
</evidence>
<dbReference type="GO" id="GO:1990281">
    <property type="term" value="C:efflux pump complex"/>
    <property type="evidence" value="ECO:0007669"/>
    <property type="project" value="TreeGrafter"/>
</dbReference>
<dbReference type="EMBL" id="PYAL01000003">
    <property type="protein sequence ID" value="RXN90331.1"/>
    <property type="molecule type" value="Genomic_DNA"/>
</dbReference>
<dbReference type="GO" id="GO:0009279">
    <property type="term" value="C:cell outer membrane"/>
    <property type="evidence" value="ECO:0007669"/>
    <property type="project" value="UniProtKB-SubCell"/>
</dbReference>
<evidence type="ECO:0000256" key="2">
    <source>
        <dbReference type="ARBA" id="ARBA00022452"/>
    </source>
</evidence>
<protein>
    <submittedName>
        <fullName evidence="7">Transporter</fullName>
    </submittedName>
</protein>
<organism evidence="7 8">
    <name type="scientific">Achromobacter aloeverae</name>
    <dbReference type="NCBI Taxonomy" id="1750518"/>
    <lineage>
        <taxon>Bacteria</taxon>
        <taxon>Pseudomonadati</taxon>
        <taxon>Pseudomonadota</taxon>
        <taxon>Betaproteobacteria</taxon>
        <taxon>Burkholderiales</taxon>
        <taxon>Alcaligenaceae</taxon>
        <taxon>Achromobacter</taxon>
    </lineage>
</organism>
<sequence>MDSSQTKASSPRRKPAFLNRVILFAAPFILAGCGTVNLHPLTQDELARGTAADLAAARQDVEPIVGPLSLDEAIARALKYNLDRRVKMMEEALALDQLDTASWDMLPRLMAQAGYSHRNKDLITDSTDSVTGEPSLSHPYISTARTHKTYDLGLTWNLLDFGLSYIEAKQQADRVLIAGERRRKAMHVLVQDVRTAFWRTVSAQKLHDQVARTIAVAEGALQDSEKVQAERLRAPIDALRYQRQLLESLNLLEGIQLELDAGHIELAQLINAPLDQDFRVEEPSDKVDTVLRDMPVKRMEELALTQNADIREQHYASRIASEETWRTMLKLFPNLSVNFGVRHDTDSYLINKTWNETGMQLSWNVFNLLSASSRKKLADAGVKLADQRRIATQMAVLAKVHLSRLAYEAALNQYQRADQISRADAQIAEQTRNRAAAETQSKLQEVSEHTVAILSLLRRYQSLSQLQNASGKLQATMGMEPAIGSVSELSLQALTREVATSMENWRKGVADEVAPQVAVSAAAH</sequence>
<dbReference type="Gene3D" id="1.20.1600.10">
    <property type="entry name" value="Outer membrane efflux proteins (OEP)"/>
    <property type="match status" value="1"/>
</dbReference>
<gene>
    <name evidence="7" type="ORF">C7R54_12500</name>
</gene>
<evidence type="ECO:0000313" key="8">
    <source>
        <dbReference type="Proteomes" id="UP000290849"/>
    </source>
</evidence>
<keyword evidence="8" id="KW-1185">Reference proteome</keyword>
<dbReference type="PANTHER" id="PTHR30026:SF20">
    <property type="entry name" value="OUTER MEMBRANE PROTEIN TOLC"/>
    <property type="match status" value="1"/>
</dbReference>
<dbReference type="GO" id="GO:0015288">
    <property type="term" value="F:porin activity"/>
    <property type="evidence" value="ECO:0007669"/>
    <property type="project" value="TreeGrafter"/>
</dbReference>
<proteinExistence type="predicted"/>
<keyword evidence="4 6" id="KW-0472">Membrane</keyword>
<dbReference type="RefSeq" id="WP_129150763.1">
    <property type="nucleotide sequence ID" value="NZ_JBHSDO010000014.1"/>
</dbReference>
<evidence type="ECO:0000313" key="7">
    <source>
        <dbReference type="EMBL" id="RXN90331.1"/>
    </source>
</evidence>
<evidence type="ECO:0000256" key="6">
    <source>
        <dbReference type="SAM" id="Phobius"/>
    </source>
</evidence>
<name>A0A4Q1HJZ3_9BURK</name>
<accession>A0A4Q1HJZ3</accession>
<dbReference type="PROSITE" id="PS51257">
    <property type="entry name" value="PROKAR_LIPOPROTEIN"/>
    <property type="match status" value="1"/>
</dbReference>
<comment type="caution">
    <text evidence="7">The sequence shown here is derived from an EMBL/GenBank/DDBJ whole genome shotgun (WGS) entry which is preliminary data.</text>
</comment>
<dbReference type="GO" id="GO:0015562">
    <property type="term" value="F:efflux transmembrane transporter activity"/>
    <property type="evidence" value="ECO:0007669"/>
    <property type="project" value="InterPro"/>
</dbReference>
<feature type="transmembrane region" description="Helical" evidence="6">
    <location>
        <begin position="21"/>
        <end position="38"/>
    </location>
</feature>
<reference evidence="7 8" key="1">
    <citation type="journal article" date="2017" name="Int. J. Syst. Evol. Microbiol.">
        <title>Achromobacter aloeverae sp. nov., isolated from the root of Aloe vera (L.) Burm.f.</title>
        <authorList>
            <person name="Kuncharoen N."/>
            <person name="Muramatsu Y."/>
            <person name="Shibata C."/>
            <person name="Kamakura Y."/>
            <person name="Nakagawa Y."/>
            <person name="Tanasupawat S."/>
        </authorList>
    </citation>
    <scope>NUCLEOTIDE SEQUENCE [LARGE SCALE GENOMIC DNA]</scope>
    <source>
        <strain evidence="7 8">AVA-1</strain>
    </source>
</reference>
<evidence type="ECO:0000256" key="4">
    <source>
        <dbReference type="ARBA" id="ARBA00023136"/>
    </source>
</evidence>
<evidence type="ECO:0000256" key="3">
    <source>
        <dbReference type="ARBA" id="ARBA00022692"/>
    </source>
</evidence>